<dbReference type="Gene3D" id="3.40.50.300">
    <property type="entry name" value="P-loop containing nucleotide triphosphate hydrolases"/>
    <property type="match status" value="1"/>
</dbReference>
<reference evidence="9 10" key="1">
    <citation type="submission" date="2019-03" db="EMBL/GenBank/DDBJ databases">
        <title>Paraburkholderia sp. 7MH5, isolated from subtropical forest soil.</title>
        <authorList>
            <person name="Gao Z.-H."/>
            <person name="Qiu L.-H."/>
        </authorList>
    </citation>
    <scope>NUCLEOTIDE SEQUENCE [LARGE SCALE GENOMIC DNA]</scope>
    <source>
        <strain evidence="9 10">7MH5</strain>
    </source>
</reference>
<dbReference type="InterPro" id="IPR017871">
    <property type="entry name" value="ABC_transporter-like_CS"/>
</dbReference>
<comment type="similarity">
    <text evidence="1">Belongs to the ABC transporter superfamily.</text>
</comment>
<keyword evidence="3" id="KW-1003">Cell membrane</keyword>
<feature type="region of interest" description="Disordered" evidence="7">
    <location>
        <begin position="1"/>
        <end position="29"/>
    </location>
</feature>
<keyword evidence="2" id="KW-0813">Transport</keyword>
<dbReference type="Proteomes" id="UP000295727">
    <property type="component" value="Chromosome 2"/>
</dbReference>
<dbReference type="InterPro" id="IPR003439">
    <property type="entry name" value="ABC_transporter-like_ATP-bd"/>
</dbReference>
<keyword evidence="10" id="KW-1185">Reference proteome</keyword>
<evidence type="ECO:0000256" key="1">
    <source>
        <dbReference type="ARBA" id="ARBA00005417"/>
    </source>
</evidence>
<dbReference type="CDD" id="cd03293">
    <property type="entry name" value="ABC_NrtD_SsuB_transporters"/>
    <property type="match status" value="1"/>
</dbReference>
<evidence type="ECO:0000256" key="3">
    <source>
        <dbReference type="ARBA" id="ARBA00022475"/>
    </source>
</evidence>
<evidence type="ECO:0000256" key="7">
    <source>
        <dbReference type="SAM" id="MobiDB-lite"/>
    </source>
</evidence>
<dbReference type="InterPro" id="IPR050166">
    <property type="entry name" value="ABC_transporter_ATP-bind"/>
</dbReference>
<evidence type="ECO:0000256" key="2">
    <source>
        <dbReference type="ARBA" id="ARBA00022448"/>
    </source>
</evidence>
<dbReference type="PANTHER" id="PTHR42788:SF13">
    <property type="entry name" value="ALIPHATIC SULFONATES IMPORT ATP-BINDING PROTEIN SSUB"/>
    <property type="match status" value="1"/>
</dbReference>
<evidence type="ECO:0000313" key="9">
    <source>
        <dbReference type="EMBL" id="QBR00654.1"/>
    </source>
</evidence>
<dbReference type="GO" id="GO:0005524">
    <property type="term" value="F:ATP binding"/>
    <property type="evidence" value="ECO:0007669"/>
    <property type="project" value="UniProtKB-KW"/>
</dbReference>
<evidence type="ECO:0000256" key="4">
    <source>
        <dbReference type="ARBA" id="ARBA00022519"/>
    </source>
</evidence>
<dbReference type="SUPFAM" id="SSF52540">
    <property type="entry name" value="P-loop containing nucleoside triphosphate hydrolases"/>
    <property type="match status" value="1"/>
</dbReference>
<dbReference type="PROSITE" id="PS50893">
    <property type="entry name" value="ABC_TRANSPORTER_2"/>
    <property type="match status" value="1"/>
</dbReference>
<keyword evidence="6 9" id="KW-0067">ATP-binding</keyword>
<dbReference type="PROSITE" id="PS00211">
    <property type="entry name" value="ABC_TRANSPORTER_1"/>
    <property type="match status" value="1"/>
</dbReference>
<evidence type="ECO:0000256" key="6">
    <source>
        <dbReference type="ARBA" id="ARBA00022840"/>
    </source>
</evidence>
<dbReference type="PANTHER" id="PTHR42788">
    <property type="entry name" value="TAURINE IMPORT ATP-BINDING PROTEIN-RELATED"/>
    <property type="match status" value="1"/>
</dbReference>
<dbReference type="InterPro" id="IPR027417">
    <property type="entry name" value="P-loop_NTPase"/>
</dbReference>
<dbReference type="OrthoDB" id="9783039at2"/>
<organism evidence="9 10">
    <name type="scientific">Paraburkholderia pallida</name>
    <dbReference type="NCBI Taxonomy" id="2547399"/>
    <lineage>
        <taxon>Bacteria</taxon>
        <taxon>Pseudomonadati</taxon>
        <taxon>Pseudomonadota</taxon>
        <taxon>Betaproteobacteria</taxon>
        <taxon>Burkholderiales</taxon>
        <taxon>Burkholderiaceae</taxon>
        <taxon>Paraburkholderia</taxon>
    </lineage>
</organism>
<name>A0A4P7D2G3_9BURK</name>
<keyword evidence="4" id="KW-0997">Cell inner membrane</keyword>
<dbReference type="InterPro" id="IPR003593">
    <property type="entry name" value="AAA+_ATPase"/>
</dbReference>
<evidence type="ECO:0000259" key="8">
    <source>
        <dbReference type="PROSITE" id="PS50893"/>
    </source>
</evidence>
<gene>
    <name evidence="9" type="ORF">E1956_16550</name>
</gene>
<protein>
    <submittedName>
        <fullName evidence="9">ABC transporter ATP-binding protein</fullName>
    </submittedName>
</protein>
<dbReference type="EMBL" id="CP038149">
    <property type="protein sequence ID" value="QBR00654.1"/>
    <property type="molecule type" value="Genomic_DNA"/>
</dbReference>
<proteinExistence type="inferred from homology"/>
<sequence length="289" mass="31380">MHPAGANPARSAANAGAATSGPESRSAGTPGALLKVQHIAKALGEGAMRNPIIGDLSFEALEGEFLSIVGPSGCGKTTLLMCLAGLYRVDSGTVEFGGKPVDGPPAGVSVVFQDYSRSLLPWKNNLQNVVFGMKRVHDMSRADKLAYAHELLANVGLKGFERHYPWQVSGGMQQRIAIARGLAARSQLLLLDEPLAAVDAQTRADIQDLLLDLARRYKQTCVLVTHDVDEAVYMADRIVVLSKRPTVVAQQIKVSLARPRTQLETREEREFLDLRHQVVTLIQSMRTPH</sequence>
<dbReference type="Pfam" id="PF00005">
    <property type="entry name" value="ABC_tran"/>
    <property type="match status" value="1"/>
</dbReference>
<dbReference type="GO" id="GO:0016887">
    <property type="term" value="F:ATP hydrolysis activity"/>
    <property type="evidence" value="ECO:0007669"/>
    <property type="project" value="InterPro"/>
</dbReference>
<dbReference type="KEGG" id="ppai:E1956_16550"/>
<feature type="compositionally biased region" description="Low complexity" evidence="7">
    <location>
        <begin position="1"/>
        <end position="22"/>
    </location>
</feature>
<keyword evidence="5" id="KW-0547">Nucleotide-binding</keyword>
<dbReference type="SMART" id="SM00382">
    <property type="entry name" value="AAA"/>
    <property type="match status" value="1"/>
</dbReference>
<evidence type="ECO:0000256" key="5">
    <source>
        <dbReference type="ARBA" id="ARBA00022741"/>
    </source>
</evidence>
<dbReference type="AlphaFoldDB" id="A0A4P7D2G3"/>
<evidence type="ECO:0000313" key="10">
    <source>
        <dbReference type="Proteomes" id="UP000295727"/>
    </source>
</evidence>
<feature type="domain" description="ABC transporter" evidence="8">
    <location>
        <begin position="34"/>
        <end position="268"/>
    </location>
</feature>
<keyword evidence="4" id="KW-0472">Membrane</keyword>
<accession>A0A4P7D2G3</accession>